<dbReference type="Proteomes" id="UP000218887">
    <property type="component" value="Unassembled WGS sequence"/>
</dbReference>
<sequence length="68" mass="7560">MCFTVTKKARPKQSFDMNLKAWDNEAYLRVTVSAFVGFKDLWEIMASVLTGGSGFCPHASVFGRLAEP</sequence>
<comment type="caution">
    <text evidence="1">The sequence shown here is derived from an EMBL/GenBank/DDBJ whole genome shotgun (WGS) entry which is preliminary data.</text>
</comment>
<dbReference type="AlphaFoldDB" id="A0A2A2I763"/>
<reference evidence="1 2" key="1">
    <citation type="submission" date="2017-08" db="EMBL/GenBank/DDBJ databases">
        <title>Virgibacillus indicus sp. nov. and Virgibacillus profoundi sp. nov, two moderately halophilic bacteria isolated from marine sediment by using the Microfluidic Streak Plate.</title>
        <authorList>
            <person name="Xu B."/>
            <person name="Hu B."/>
            <person name="Wang J."/>
            <person name="Zhu Y."/>
            <person name="Huang L."/>
            <person name="Du W."/>
            <person name="Huang Y."/>
        </authorList>
    </citation>
    <scope>NUCLEOTIDE SEQUENCE [LARGE SCALE GENOMIC DNA]</scope>
    <source>
        <strain evidence="1 2">IO3-P3-H5</strain>
    </source>
</reference>
<dbReference type="EMBL" id="NPOA01000048">
    <property type="protein sequence ID" value="PAV27579.1"/>
    <property type="molecule type" value="Genomic_DNA"/>
</dbReference>
<organism evidence="1 2">
    <name type="scientific">Virgibacillus profundi</name>
    <dbReference type="NCBI Taxonomy" id="2024555"/>
    <lineage>
        <taxon>Bacteria</taxon>
        <taxon>Bacillati</taxon>
        <taxon>Bacillota</taxon>
        <taxon>Bacilli</taxon>
        <taxon>Bacillales</taxon>
        <taxon>Bacillaceae</taxon>
        <taxon>Virgibacillus</taxon>
    </lineage>
</organism>
<keyword evidence="2" id="KW-1185">Reference proteome</keyword>
<protein>
    <submittedName>
        <fullName evidence="1">Uncharacterized protein</fullName>
    </submittedName>
</protein>
<accession>A0A2A2I763</accession>
<gene>
    <name evidence="1" type="ORF">CIL05_21475</name>
</gene>
<proteinExistence type="predicted"/>
<name>A0A2A2I763_9BACI</name>
<evidence type="ECO:0000313" key="2">
    <source>
        <dbReference type="Proteomes" id="UP000218887"/>
    </source>
</evidence>
<evidence type="ECO:0000313" key="1">
    <source>
        <dbReference type="EMBL" id="PAV27579.1"/>
    </source>
</evidence>